<evidence type="ECO:0008006" key="3">
    <source>
        <dbReference type="Google" id="ProtNLM"/>
    </source>
</evidence>
<comment type="caution">
    <text evidence="1">The sequence shown here is derived from an EMBL/GenBank/DDBJ whole genome shotgun (WGS) entry which is preliminary data.</text>
</comment>
<keyword evidence="2" id="KW-1185">Reference proteome</keyword>
<dbReference type="EMBL" id="CATZLL010000011">
    <property type="protein sequence ID" value="CAJ0817949.1"/>
    <property type="molecule type" value="Genomic_DNA"/>
</dbReference>
<dbReference type="Proteomes" id="UP001189757">
    <property type="component" value="Unassembled WGS sequence"/>
</dbReference>
<evidence type="ECO:0000313" key="2">
    <source>
        <dbReference type="Proteomes" id="UP001189757"/>
    </source>
</evidence>
<dbReference type="InterPro" id="IPR036770">
    <property type="entry name" value="Ankyrin_rpt-contain_sf"/>
</dbReference>
<proteinExistence type="predicted"/>
<evidence type="ECO:0000313" key="1">
    <source>
        <dbReference type="EMBL" id="CAJ0817949.1"/>
    </source>
</evidence>
<dbReference type="SUPFAM" id="SSF48403">
    <property type="entry name" value="Ankyrin repeat"/>
    <property type="match status" value="1"/>
</dbReference>
<dbReference type="InterPro" id="IPR002110">
    <property type="entry name" value="Ankyrin_rpt"/>
</dbReference>
<dbReference type="Gene3D" id="1.25.40.20">
    <property type="entry name" value="Ankyrin repeat-containing domain"/>
    <property type="match status" value="1"/>
</dbReference>
<dbReference type="SMART" id="SM00248">
    <property type="entry name" value="ANK"/>
    <property type="match status" value="3"/>
</dbReference>
<name>A0ABM9K9V9_9RALS</name>
<gene>
    <name evidence="1" type="ORF">LMG18101_03443</name>
</gene>
<accession>A0ABM9K9V9</accession>
<reference evidence="1 2" key="1">
    <citation type="submission" date="2023-07" db="EMBL/GenBank/DDBJ databases">
        <authorList>
            <person name="Peeters C."/>
        </authorList>
    </citation>
    <scope>NUCLEOTIDE SEQUENCE [LARGE SCALE GENOMIC DNA]</scope>
    <source>
        <strain evidence="1 2">LMG 18101</strain>
    </source>
</reference>
<sequence length="693" mass="74397">MPPDMRRNGGIGRQRFPLRNALISTALALGFLQVAGLAAASTGPGASCETWVGDFATKQGAPAFFRIEHNDQGFVARTKQADGSWSAETVELVDVTHKPELEISFAHGCVLAGAGALLIEAPKGTAYQATSITGRNFSTYHMGTDALMLVMQGFQVDGRDLYRVAAEGASPTPLPPLPKAVPGKEVSSFACPGLRPPAITQAAFDALPADYRKRFDGLRPDRQAEVICGQRLNDLLSLDTFTSVGLHADRAATLAEAQILLKAGEAPRDEAGKDTWWPAARHWLMRNTPLFDTDPPVPLQAEYFAAFNEDILPRLPKAPADDTQSVKDVVRYTLAMPQAQATHALAGLQALGALDALVSGGTVAHAVLQWALEPQVADAVFETIYKAAKVQPRDASTLFIPVIDTKNAVGVDRLLKHGLDPRDAKVLLRARAQPALYTTLLDAAFQRAKSAGGKLSPDVVDPLVQAELRNGKTINWSAVEPLLSHGGDVSRSFITGVERDNASLAFFARSAPDKFLDLLNHGLRVDLPYPVGGNALLTRYLRLNIAWMPDGPRPDLVEAMLKRHNNAVTGKPCTDCAYDPLGIALGNQGPNSVAVLKVLLRYGADPNTPDTKGFPAFTYAIMDDRVDMLEAMMQGPKALNLKLTDPNGFSLLALARCYDANKAADWLSQHGAGQPDQGYAACREGLAAQRKKG</sequence>
<protein>
    <recommendedName>
        <fullName evidence="3">Ankyrin repeat domain-containing protein</fullName>
    </recommendedName>
</protein>
<organism evidence="1 2">
    <name type="scientific">Ralstonia flaminis</name>
    <dbReference type="NCBI Taxonomy" id="3058597"/>
    <lineage>
        <taxon>Bacteria</taxon>
        <taxon>Pseudomonadati</taxon>
        <taxon>Pseudomonadota</taxon>
        <taxon>Betaproteobacteria</taxon>
        <taxon>Burkholderiales</taxon>
        <taxon>Burkholderiaceae</taxon>
        <taxon>Ralstonia</taxon>
    </lineage>
</organism>